<dbReference type="SUPFAM" id="SSF51735">
    <property type="entry name" value="NAD(P)-binding Rossmann-fold domains"/>
    <property type="match status" value="1"/>
</dbReference>
<evidence type="ECO:0000313" key="2">
    <source>
        <dbReference type="EMBL" id="GFR47824.1"/>
    </source>
</evidence>
<dbReference type="AlphaFoldDB" id="A0AAD3HNE2"/>
<feature type="domain" description="NAD(P)-binding" evidence="1">
    <location>
        <begin position="12"/>
        <end position="204"/>
    </location>
</feature>
<accession>A0AAD3HNE2</accession>
<dbReference type="GO" id="GO:0051170">
    <property type="term" value="P:import into nucleus"/>
    <property type="evidence" value="ECO:0007669"/>
    <property type="project" value="TreeGrafter"/>
</dbReference>
<dbReference type="Pfam" id="PF13460">
    <property type="entry name" value="NAD_binding_10"/>
    <property type="match status" value="1"/>
</dbReference>
<sequence>MAVSGLTAVVLGATGAIGSELVQQLVNNPGFKKVVTVGRRALDGAPTGPVELVQRTVNMDALETEAKDAFTGADVVFCALGTTRKTAGSADAFKKVDFEYVDKSARLAHACGVRHYSLVSAQGANHKCPANDLGLFHGLLYKKTKGMAEQSVLQQGFQRASIFRPGLLNRGDKARAMEKLAAHVFSSIQVKDVARLMILDALRDPATAQPAAVFEMGELLKACQTAGQPPAPSK</sequence>
<evidence type="ECO:0000259" key="1">
    <source>
        <dbReference type="Pfam" id="PF13460"/>
    </source>
</evidence>
<dbReference type="InterPro" id="IPR016040">
    <property type="entry name" value="NAD(P)-bd_dom"/>
</dbReference>
<name>A0AAD3HNE2_9CHLO</name>
<protein>
    <recommendedName>
        <fullName evidence="1">NAD(P)-binding domain-containing protein</fullName>
    </recommendedName>
</protein>
<evidence type="ECO:0000313" key="3">
    <source>
        <dbReference type="Proteomes" id="UP001054857"/>
    </source>
</evidence>
<organism evidence="2 3">
    <name type="scientific">Astrephomene gubernaculifera</name>
    <dbReference type="NCBI Taxonomy" id="47775"/>
    <lineage>
        <taxon>Eukaryota</taxon>
        <taxon>Viridiplantae</taxon>
        <taxon>Chlorophyta</taxon>
        <taxon>core chlorophytes</taxon>
        <taxon>Chlorophyceae</taxon>
        <taxon>CS clade</taxon>
        <taxon>Chlamydomonadales</taxon>
        <taxon>Astrephomenaceae</taxon>
        <taxon>Astrephomene</taxon>
    </lineage>
</organism>
<keyword evidence="3" id="KW-1185">Reference proteome</keyword>
<dbReference type="InterPro" id="IPR036291">
    <property type="entry name" value="NAD(P)-bd_dom_sf"/>
</dbReference>
<proteinExistence type="predicted"/>
<dbReference type="EMBL" id="BMAR01000020">
    <property type="protein sequence ID" value="GFR47824.1"/>
    <property type="molecule type" value="Genomic_DNA"/>
</dbReference>
<dbReference type="Gene3D" id="3.40.50.720">
    <property type="entry name" value="NAD(P)-binding Rossmann-like Domain"/>
    <property type="match status" value="1"/>
</dbReference>
<comment type="caution">
    <text evidence="2">The sequence shown here is derived from an EMBL/GenBank/DDBJ whole genome shotgun (WGS) entry which is preliminary data.</text>
</comment>
<dbReference type="Proteomes" id="UP001054857">
    <property type="component" value="Unassembled WGS sequence"/>
</dbReference>
<dbReference type="GO" id="GO:0005737">
    <property type="term" value="C:cytoplasm"/>
    <property type="evidence" value="ECO:0007669"/>
    <property type="project" value="TreeGrafter"/>
</dbReference>
<gene>
    <name evidence="2" type="ORF">Agub_g9601</name>
</gene>
<dbReference type="PANTHER" id="PTHR14097:SF7">
    <property type="entry name" value="OXIDOREDUCTASE HTATIP2"/>
    <property type="match status" value="1"/>
</dbReference>
<reference evidence="2 3" key="1">
    <citation type="journal article" date="2021" name="Sci. Rep.">
        <title>Genome sequencing of the multicellular alga Astrephomene provides insights into convergent evolution of germ-soma differentiation.</title>
        <authorList>
            <person name="Yamashita S."/>
            <person name="Yamamoto K."/>
            <person name="Matsuzaki R."/>
            <person name="Suzuki S."/>
            <person name="Yamaguchi H."/>
            <person name="Hirooka S."/>
            <person name="Minakuchi Y."/>
            <person name="Miyagishima S."/>
            <person name="Kawachi M."/>
            <person name="Toyoda A."/>
            <person name="Nozaki H."/>
        </authorList>
    </citation>
    <scope>NUCLEOTIDE SEQUENCE [LARGE SCALE GENOMIC DNA]</scope>
    <source>
        <strain evidence="2 3">NIES-4017</strain>
    </source>
</reference>
<dbReference type="PANTHER" id="PTHR14097">
    <property type="entry name" value="OXIDOREDUCTASE HTATIP2"/>
    <property type="match status" value="1"/>
</dbReference>